<evidence type="ECO:0000313" key="2">
    <source>
        <dbReference type="EMBL" id="MFH4978314.1"/>
    </source>
</evidence>
<dbReference type="Proteomes" id="UP001608902">
    <property type="component" value="Unassembled WGS sequence"/>
</dbReference>
<keyword evidence="1" id="KW-0472">Membrane</keyword>
<comment type="caution">
    <text evidence="2">The sequence shown here is derived from an EMBL/GenBank/DDBJ whole genome shotgun (WGS) entry which is preliminary data.</text>
</comment>
<keyword evidence="3" id="KW-1185">Reference proteome</keyword>
<dbReference type="AlphaFoldDB" id="A0ABD6EE81"/>
<reference evidence="2 3" key="1">
    <citation type="submission" date="2024-08" db="EMBL/GenBank/DDBJ databases">
        <title>Gnathostoma spinigerum genome.</title>
        <authorList>
            <person name="Gonzalez-Bertolin B."/>
            <person name="Monzon S."/>
            <person name="Zaballos A."/>
            <person name="Jimenez P."/>
            <person name="Dekumyoy P."/>
            <person name="Varona S."/>
            <person name="Cuesta I."/>
            <person name="Sumanam S."/>
            <person name="Adisakwattana P."/>
            <person name="Gasser R.B."/>
            <person name="Hernandez-Gonzalez A."/>
            <person name="Young N.D."/>
            <person name="Perteguer M.J."/>
        </authorList>
    </citation>
    <scope>NUCLEOTIDE SEQUENCE [LARGE SCALE GENOMIC DNA]</scope>
    <source>
        <strain evidence="2">AL3</strain>
        <tissue evidence="2">Liver</tissue>
    </source>
</reference>
<organism evidence="2 3">
    <name type="scientific">Gnathostoma spinigerum</name>
    <dbReference type="NCBI Taxonomy" id="75299"/>
    <lineage>
        <taxon>Eukaryota</taxon>
        <taxon>Metazoa</taxon>
        <taxon>Ecdysozoa</taxon>
        <taxon>Nematoda</taxon>
        <taxon>Chromadorea</taxon>
        <taxon>Rhabditida</taxon>
        <taxon>Spirurina</taxon>
        <taxon>Gnathostomatomorpha</taxon>
        <taxon>Gnathostomatoidea</taxon>
        <taxon>Gnathostomatidae</taxon>
        <taxon>Gnathostoma</taxon>
    </lineage>
</organism>
<keyword evidence="1" id="KW-0812">Transmembrane</keyword>
<proteinExistence type="predicted"/>
<feature type="transmembrane region" description="Helical" evidence="1">
    <location>
        <begin position="114"/>
        <end position="138"/>
    </location>
</feature>
<feature type="transmembrane region" description="Helical" evidence="1">
    <location>
        <begin position="47"/>
        <end position="71"/>
    </location>
</feature>
<gene>
    <name evidence="2" type="ORF">AB6A40_005023</name>
</gene>
<accession>A0ABD6EE81</accession>
<feature type="transmembrane region" description="Helical" evidence="1">
    <location>
        <begin position="77"/>
        <end position="94"/>
    </location>
</feature>
<protein>
    <submittedName>
        <fullName evidence="2">Uncharacterized protein</fullName>
    </submittedName>
</protein>
<feature type="transmembrane region" description="Helical" evidence="1">
    <location>
        <begin position="17"/>
        <end position="35"/>
    </location>
</feature>
<evidence type="ECO:0000256" key="1">
    <source>
        <dbReference type="SAM" id="Phobius"/>
    </source>
</evidence>
<dbReference type="EMBL" id="JBGFUD010003074">
    <property type="protein sequence ID" value="MFH4978314.1"/>
    <property type="molecule type" value="Genomic_DNA"/>
</dbReference>
<evidence type="ECO:0000313" key="3">
    <source>
        <dbReference type="Proteomes" id="UP001608902"/>
    </source>
</evidence>
<keyword evidence="1" id="KW-1133">Transmembrane helix</keyword>
<name>A0ABD6EE81_9BILA</name>
<sequence>MDDDCKHERPSKFPLKITTSMFISVFMTLVAASDANDALTYNDLRGIRIYLPIELVSLLVVSLCCVLGIYLNTVLFLLPYYIFVLLFISCRTLLLAEEMTRTDLSRKQLGKRFYVVNGILIVAALISLTLTVQCWSFLRALDDKCGPSLSALQTDFDK</sequence>